<accession>A0A077PNS1</accession>
<feature type="domain" description="Phage integrase central" evidence="2">
    <location>
        <begin position="2"/>
        <end position="43"/>
    </location>
</feature>
<dbReference type="GO" id="GO:0003677">
    <property type="term" value="F:DNA binding"/>
    <property type="evidence" value="ECO:0007669"/>
    <property type="project" value="UniProtKB-KW"/>
</dbReference>
<proteinExistence type="predicted"/>
<evidence type="ECO:0000313" key="4">
    <source>
        <dbReference type="Proteomes" id="UP000028500"/>
    </source>
</evidence>
<keyword evidence="1" id="KW-0238">DNA-binding</keyword>
<dbReference type="InterPro" id="IPR010998">
    <property type="entry name" value="Integrase_recombinase_N"/>
</dbReference>
<dbReference type="EMBL" id="CBSY010000237">
    <property type="protein sequence ID" value="CDH21489.1"/>
    <property type="molecule type" value="Genomic_DNA"/>
</dbReference>
<dbReference type="HOGENOM" id="CLU_2830319_0_0_6"/>
<protein>
    <recommendedName>
        <fullName evidence="2">Phage integrase central domain-containing protein</fullName>
    </recommendedName>
</protein>
<dbReference type="Pfam" id="PF22022">
    <property type="entry name" value="Phage_int_M"/>
    <property type="match status" value="1"/>
</dbReference>
<comment type="caution">
    <text evidence="3">The sequence shown here is derived from an EMBL/GenBank/DDBJ whole genome shotgun (WGS) entry which is preliminary data.</text>
</comment>
<dbReference type="AlphaFoldDB" id="A0A077PNS1"/>
<keyword evidence="4" id="KW-1185">Reference proteome</keyword>
<evidence type="ECO:0000313" key="3">
    <source>
        <dbReference type="EMBL" id="CDH21489.1"/>
    </source>
</evidence>
<name>A0A077PNS1_XENBV</name>
<dbReference type="Gene3D" id="1.10.150.130">
    <property type="match status" value="1"/>
</dbReference>
<evidence type="ECO:0000259" key="2">
    <source>
        <dbReference type="Pfam" id="PF22022"/>
    </source>
</evidence>
<evidence type="ECO:0000256" key="1">
    <source>
        <dbReference type="ARBA" id="ARBA00023125"/>
    </source>
</evidence>
<gene>
    <name evidence="3" type="ORF">XBKQ1_480001</name>
</gene>
<sequence>METFEKDVFPYIGNRPIAEIKPMELMAVLSRMNDRGATEKLRNLLPGKPRRLTLQPAYTVNRMSNG</sequence>
<reference evidence="3" key="1">
    <citation type="submission" date="2013-07" db="EMBL/GenBank/DDBJ databases">
        <title>Sub-species coevolution in mutualistic symbiosis.</title>
        <authorList>
            <person name="Murfin K."/>
            <person name="Klassen J."/>
            <person name="Lee M."/>
            <person name="Forst S."/>
            <person name="Stock P."/>
            <person name="Goodrich-Blair H."/>
        </authorList>
    </citation>
    <scope>NUCLEOTIDE SEQUENCE [LARGE SCALE GENOMIC DNA]</scope>
    <source>
        <strain evidence="3">Kraussei Quebec</strain>
    </source>
</reference>
<dbReference type="InterPro" id="IPR053876">
    <property type="entry name" value="Phage_int_M"/>
</dbReference>
<dbReference type="Proteomes" id="UP000028500">
    <property type="component" value="Unassembled WGS sequence"/>
</dbReference>
<organism evidence="3 4">
    <name type="scientific">Xenorhabdus bovienii str. kraussei Quebec</name>
    <dbReference type="NCBI Taxonomy" id="1398203"/>
    <lineage>
        <taxon>Bacteria</taxon>
        <taxon>Pseudomonadati</taxon>
        <taxon>Pseudomonadota</taxon>
        <taxon>Gammaproteobacteria</taxon>
        <taxon>Enterobacterales</taxon>
        <taxon>Morganellaceae</taxon>
        <taxon>Xenorhabdus</taxon>
    </lineage>
</organism>